<keyword evidence="1" id="KW-0378">Hydrolase</keyword>
<dbReference type="CDD" id="cd18793">
    <property type="entry name" value="SF2_C_SNF"/>
    <property type="match status" value="1"/>
</dbReference>
<dbReference type="GO" id="GO:0031297">
    <property type="term" value="P:replication fork processing"/>
    <property type="evidence" value="ECO:0007669"/>
    <property type="project" value="TreeGrafter"/>
</dbReference>
<evidence type="ECO:0000256" key="1">
    <source>
        <dbReference type="ARBA" id="ARBA00022801"/>
    </source>
</evidence>
<evidence type="ECO:0000259" key="3">
    <source>
        <dbReference type="PROSITE" id="PS51194"/>
    </source>
</evidence>
<dbReference type="Pfam" id="PF00176">
    <property type="entry name" value="SNF2-rel_dom"/>
    <property type="match status" value="1"/>
</dbReference>
<dbReference type="PANTHER" id="PTHR45766">
    <property type="entry name" value="DNA ANNEALING HELICASE AND ENDONUCLEASE ZRANB3 FAMILY MEMBER"/>
    <property type="match status" value="1"/>
</dbReference>
<dbReference type="PROSITE" id="PS51194">
    <property type="entry name" value="HELICASE_CTER"/>
    <property type="match status" value="1"/>
</dbReference>
<dbReference type="PANTHER" id="PTHR45766:SF6">
    <property type="entry name" value="SWI_SNF-RELATED MATRIX-ASSOCIATED ACTIN-DEPENDENT REGULATOR OF CHROMATIN SUBFAMILY A-LIKE PROTEIN 1"/>
    <property type="match status" value="1"/>
</dbReference>
<feature type="domain" description="Helicase C-terminal" evidence="3">
    <location>
        <begin position="402"/>
        <end position="554"/>
    </location>
</feature>
<accession>A0A8S5T2D1</accession>
<dbReference type="InterPro" id="IPR049730">
    <property type="entry name" value="SNF2/RAD54-like_C"/>
</dbReference>
<dbReference type="EMBL" id="BK032734">
    <property type="protein sequence ID" value="DAF57417.1"/>
    <property type="molecule type" value="Genomic_DNA"/>
</dbReference>
<sequence length="574" mass="65464">MISVRYGEPKKLSCEQSIFVSFPYKAIIVDVIRSFPERVYNPKDKSWEMPFDVLSKLQEKLRLESFDVVGEPVNNKKFGEKVIVKHTLAKELKTKPYPYQKEGIDELLSFDKYLLLYDMGMGKGLTTIAVALKRKELGQVKHCLVISGINGMKYTWKNEVEQHTTSSVKVIGSRKNKKGTWVSGSTKDKLDDLNDFNEFFLVTNVESLRNKEIRDKLKDLMKKNVIEMIIFDEIQCCKSSSSQQGKALLLLSKYVKYFYGLTGTPLMNSPLDLYVPLKLVDKEKSNLYGFSHRYANYGGFGGYEVVSYKNLSELQQKLDSVSLRKKKSDVLNLPPKIYIDEYVELGKKQRKIYDDVLKMIMENIDEISLSPDPLGQMIRLRQATADTSILSSTIHESAKIDRLKEIVKEIVDNGDSCLIFSSWTIVTDILERELQEYKMAVITGKVKDRERQKKKFMEDDSCHILIGTVAAMGTGLTLTKATTVIFMDEPYTRAAKEQAEDRAHRIGTTSSINIITLMAKDTIDEYIHKLVMKKGVMSDSIVDAKYDVRNKDVIRYMLTGEGNIEKGNVNDTGK</sequence>
<dbReference type="GO" id="GO:0016787">
    <property type="term" value="F:hydrolase activity"/>
    <property type="evidence" value="ECO:0007669"/>
    <property type="project" value="UniProtKB-KW"/>
</dbReference>
<protein>
    <submittedName>
        <fullName evidence="4">Chromatin remodeling complex ATPase</fullName>
    </submittedName>
</protein>
<dbReference type="PROSITE" id="PS51192">
    <property type="entry name" value="HELICASE_ATP_BIND_1"/>
    <property type="match status" value="1"/>
</dbReference>
<dbReference type="SMART" id="SM00487">
    <property type="entry name" value="DEXDc"/>
    <property type="match status" value="1"/>
</dbReference>
<dbReference type="InterPro" id="IPR014001">
    <property type="entry name" value="Helicase_ATP-bd"/>
</dbReference>
<evidence type="ECO:0000259" key="2">
    <source>
        <dbReference type="PROSITE" id="PS51192"/>
    </source>
</evidence>
<dbReference type="Gene3D" id="3.40.50.10810">
    <property type="entry name" value="Tandem AAA-ATPase domain"/>
    <property type="match status" value="1"/>
</dbReference>
<dbReference type="SUPFAM" id="SSF52540">
    <property type="entry name" value="P-loop containing nucleoside triphosphate hydrolases"/>
    <property type="match status" value="2"/>
</dbReference>
<proteinExistence type="predicted"/>
<dbReference type="InterPro" id="IPR038718">
    <property type="entry name" value="SNF2-like_sf"/>
</dbReference>
<dbReference type="InterPro" id="IPR027417">
    <property type="entry name" value="P-loop_NTPase"/>
</dbReference>
<evidence type="ECO:0000313" key="4">
    <source>
        <dbReference type="EMBL" id="DAF57417.1"/>
    </source>
</evidence>
<feature type="domain" description="Helicase ATP-binding" evidence="2">
    <location>
        <begin position="104"/>
        <end position="283"/>
    </location>
</feature>
<dbReference type="GO" id="GO:0005524">
    <property type="term" value="F:ATP binding"/>
    <property type="evidence" value="ECO:0007669"/>
    <property type="project" value="InterPro"/>
</dbReference>
<reference evidence="4" key="1">
    <citation type="journal article" date="2021" name="Proc. Natl. Acad. Sci. U.S.A.">
        <title>A Catalog of Tens of Thousands of Viruses from Human Metagenomes Reveals Hidden Associations with Chronic Diseases.</title>
        <authorList>
            <person name="Tisza M.J."/>
            <person name="Buck C.B."/>
        </authorList>
    </citation>
    <scope>NUCLEOTIDE SEQUENCE</scope>
    <source>
        <strain evidence="4">CtqfO1</strain>
    </source>
</reference>
<dbReference type="InterPro" id="IPR001650">
    <property type="entry name" value="Helicase_C-like"/>
</dbReference>
<organism evidence="4">
    <name type="scientific">Myoviridae sp. ctqfO1</name>
    <dbReference type="NCBI Taxonomy" id="2827710"/>
    <lineage>
        <taxon>Viruses</taxon>
        <taxon>Duplodnaviria</taxon>
        <taxon>Heunggongvirae</taxon>
        <taxon>Uroviricota</taxon>
        <taxon>Caudoviricetes</taxon>
    </lineage>
</organism>
<dbReference type="SMART" id="SM00490">
    <property type="entry name" value="HELICc"/>
    <property type="match status" value="1"/>
</dbReference>
<dbReference type="Pfam" id="PF00271">
    <property type="entry name" value="Helicase_C"/>
    <property type="match status" value="1"/>
</dbReference>
<dbReference type="Gene3D" id="3.40.50.300">
    <property type="entry name" value="P-loop containing nucleotide triphosphate hydrolases"/>
    <property type="match status" value="1"/>
</dbReference>
<dbReference type="InterPro" id="IPR000330">
    <property type="entry name" value="SNF2_N"/>
</dbReference>
<name>A0A8S5T2D1_9CAUD</name>
<dbReference type="GO" id="GO:0006281">
    <property type="term" value="P:DNA repair"/>
    <property type="evidence" value="ECO:0007669"/>
    <property type="project" value="TreeGrafter"/>
</dbReference>